<dbReference type="GO" id="GO:0002949">
    <property type="term" value="P:tRNA threonylcarbamoyladenosine modification"/>
    <property type="evidence" value="ECO:0007669"/>
    <property type="project" value="InterPro"/>
</dbReference>
<keyword evidence="4" id="KW-0963">Cytoplasm</keyword>
<dbReference type="SUPFAM" id="SSF52540">
    <property type="entry name" value="P-loop containing nucleoside triphosphate hydrolases"/>
    <property type="match status" value="1"/>
</dbReference>
<keyword evidence="7" id="KW-0547">Nucleotide-binding</keyword>
<keyword evidence="5" id="KW-0819">tRNA processing</keyword>
<evidence type="ECO:0000256" key="7">
    <source>
        <dbReference type="ARBA" id="ARBA00022741"/>
    </source>
</evidence>
<name>A0A839ZFB0_9HYPH</name>
<dbReference type="InterPro" id="IPR011009">
    <property type="entry name" value="Kinase-like_dom_sf"/>
</dbReference>
<evidence type="ECO:0000256" key="4">
    <source>
        <dbReference type="ARBA" id="ARBA00022490"/>
    </source>
</evidence>
<dbReference type="RefSeq" id="WP_183191637.1">
    <property type="nucleotide sequence ID" value="NZ_JACICD010000011.1"/>
</dbReference>
<dbReference type="SUPFAM" id="SSF56112">
    <property type="entry name" value="Protein kinase-like (PK-like)"/>
    <property type="match status" value="1"/>
</dbReference>
<keyword evidence="14" id="KW-1185">Reference proteome</keyword>
<dbReference type="InterPro" id="IPR027417">
    <property type="entry name" value="P-loop_NTPase"/>
</dbReference>
<comment type="caution">
    <text evidence="13">The sequence shown here is derived from an EMBL/GenBank/DDBJ whole genome shotgun (WGS) entry which is preliminary data.</text>
</comment>
<comment type="subcellular location">
    <subcellularLocation>
        <location evidence="1">Cytoplasm</location>
    </subcellularLocation>
</comment>
<evidence type="ECO:0000256" key="9">
    <source>
        <dbReference type="ARBA" id="ARBA00022842"/>
    </source>
</evidence>
<dbReference type="GO" id="GO:0005737">
    <property type="term" value="C:cytoplasm"/>
    <property type="evidence" value="ECO:0007669"/>
    <property type="project" value="UniProtKB-SubCell"/>
</dbReference>
<sequence>MVDAPRSTAAVPMPQVTRWDVVLPDEMAAGRLAMDLAAMLQSGDLVALTGDLGAGKSTLARAIIRELAQDPDLDVPSPTFTLLQSYELPRHNVVHADLYRLGDSSELEELGWYDLTDSAVTLVEWPERAGEVLQQPNRLEVGVTIPPEAPETRRHVRLTGHGRLAGALLRMRTIRALIDSAGFGPAHRRHLQGDASSRTYERLVGTQRNAVLMNAPRRPDGPPVRDGRPYSAIAHLAEDVKPFVALARGLKARGLSAPLIYAANLDAGLLIMEDLGDEGVLAEAGAGAPPAPVMERYEVAIDVLAALHRLDLPDRLAVSPEIDYQLPRYDIAALLIEVELLIDWYLPHREAPPLSPEGRAAFRQLWADALAPSLAQKPVWVLRDYHSPNLMWLPGREGLARIGLLDFQDAVMGPAAYDVASLTQDARVDVPEEMELALLGRYIRASRQANPAFDMRAFAASYAVMGAQRATKILGIFARLNYRDGKPGYLRHIPRIWTYLQRCLAFTDLAPLRTWFEAHVPPPDRPLPARPAAPPPMAPDDATSPDTNDAPNAPPAS</sequence>
<reference evidence="13 14" key="1">
    <citation type="submission" date="2020-08" db="EMBL/GenBank/DDBJ databases">
        <title>Genomic Encyclopedia of Type Strains, Phase IV (KMG-IV): sequencing the most valuable type-strain genomes for metagenomic binning, comparative biology and taxonomic classification.</title>
        <authorList>
            <person name="Goeker M."/>
        </authorList>
    </citation>
    <scope>NUCLEOTIDE SEQUENCE [LARGE SCALE GENOMIC DNA]</scope>
    <source>
        <strain evidence="13 14">DSM 5895</strain>
    </source>
</reference>
<dbReference type="GO" id="GO:0005524">
    <property type="term" value="F:ATP binding"/>
    <property type="evidence" value="ECO:0007669"/>
    <property type="project" value="UniProtKB-KW"/>
</dbReference>
<evidence type="ECO:0000256" key="8">
    <source>
        <dbReference type="ARBA" id="ARBA00022840"/>
    </source>
</evidence>
<dbReference type="PIRSF" id="PIRSF036599">
    <property type="entry name" value="AtpPhos"/>
    <property type="match status" value="1"/>
</dbReference>
<dbReference type="PANTHER" id="PTHR33540">
    <property type="entry name" value="TRNA THREONYLCARBAMOYLADENOSINE BIOSYNTHESIS PROTEIN TSAE"/>
    <property type="match status" value="1"/>
</dbReference>
<dbReference type="NCBIfam" id="TIGR00150">
    <property type="entry name" value="T6A_YjeE"/>
    <property type="match status" value="1"/>
</dbReference>
<evidence type="ECO:0000313" key="13">
    <source>
        <dbReference type="EMBL" id="MBB3773503.1"/>
    </source>
</evidence>
<feature type="compositionally biased region" description="Low complexity" evidence="11">
    <location>
        <begin position="539"/>
        <end position="551"/>
    </location>
</feature>
<keyword evidence="6" id="KW-0479">Metal-binding</keyword>
<dbReference type="Gene3D" id="3.90.1200.10">
    <property type="match status" value="1"/>
</dbReference>
<dbReference type="Pfam" id="PF01636">
    <property type="entry name" value="APH"/>
    <property type="match status" value="1"/>
</dbReference>
<evidence type="ECO:0000256" key="6">
    <source>
        <dbReference type="ARBA" id="ARBA00022723"/>
    </source>
</evidence>
<protein>
    <recommendedName>
        <fullName evidence="3">tRNA threonylcarbamoyladenosine biosynthesis protein TsaE</fullName>
    </recommendedName>
    <alternativeName>
        <fullName evidence="10">t(6)A37 threonylcarbamoyladenosine biosynthesis protein TsaE</fullName>
    </alternativeName>
</protein>
<dbReference type="PANTHER" id="PTHR33540:SF2">
    <property type="entry name" value="TRNA THREONYLCARBAMOYLADENOSINE BIOSYNTHESIS PROTEIN TSAE"/>
    <property type="match status" value="1"/>
</dbReference>
<feature type="domain" description="Aminoglycoside phosphotransferase" evidence="12">
    <location>
        <begin position="190"/>
        <end position="443"/>
    </location>
</feature>
<feature type="region of interest" description="Disordered" evidence="11">
    <location>
        <begin position="521"/>
        <end position="557"/>
    </location>
</feature>
<keyword evidence="8" id="KW-0067">ATP-binding</keyword>
<dbReference type="InterPro" id="IPR012180">
    <property type="entry name" value="Bifunc_ATPase/PTrfase"/>
</dbReference>
<organism evidence="13 14">
    <name type="scientific">Ancylobacter tetraedralis</name>
    <dbReference type="NCBI Taxonomy" id="217068"/>
    <lineage>
        <taxon>Bacteria</taxon>
        <taxon>Pseudomonadati</taxon>
        <taxon>Pseudomonadota</taxon>
        <taxon>Alphaproteobacteria</taxon>
        <taxon>Hyphomicrobiales</taxon>
        <taxon>Xanthobacteraceae</taxon>
        <taxon>Ancylobacter</taxon>
    </lineage>
</organism>
<dbReference type="EMBL" id="JACICD010000011">
    <property type="protein sequence ID" value="MBB3773503.1"/>
    <property type="molecule type" value="Genomic_DNA"/>
</dbReference>
<evidence type="ECO:0000256" key="2">
    <source>
        <dbReference type="ARBA" id="ARBA00007599"/>
    </source>
</evidence>
<evidence type="ECO:0000313" key="14">
    <source>
        <dbReference type="Proteomes" id="UP000533469"/>
    </source>
</evidence>
<evidence type="ECO:0000256" key="1">
    <source>
        <dbReference type="ARBA" id="ARBA00004496"/>
    </source>
</evidence>
<dbReference type="Pfam" id="PF02367">
    <property type="entry name" value="TsaE"/>
    <property type="match status" value="1"/>
</dbReference>
<dbReference type="Proteomes" id="UP000533469">
    <property type="component" value="Unassembled WGS sequence"/>
</dbReference>
<dbReference type="InterPro" id="IPR002575">
    <property type="entry name" value="Aminoglycoside_PTrfase"/>
</dbReference>
<comment type="similarity">
    <text evidence="2">Belongs to the TsaE family.</text>
</comment>
<evidence type="ECO:0000256" key="5">
    <source>
        <dbReference type="ARBA" id="ARBA00022694"/>
    </source>
</evidence>
<feature type="compositionally biased region" description="Pro residues" evidence="11">
    <location>
        <begin position="521"/>
        <end position="538"/>
    </location>
</feature>
<evidence type="ECO:0000259" key="12">
    <source>
        <dbReference type="Pfam" id="PF01636"/>
    </source>
</evidence>
<accession>A0A839ZFB0</accession>
<gene>
    <name evidence="13" type="ORF">FHS55_004140</name>
</gene>
<dbReference type="GO" id="GO:0046872">
    <property type="term" value="F:metal ion binding"/>
    <property type="evidence" value="ECO:0007669"/>
    <property type="project" value="UniProtKB-KW"/>
</dbReference>
<keyword evidence="9" id="KW-0460">Magnesium</keyword>
<evidence type="ECO:0000256" key="3">
    <source>
        <dbReference type="ARBA" id="ARBA00019010"/>
    </source>
</evidence>
<proteinExistence type="inferred from homology"/>
<evidence type="ECO:0000256" key="10">
    <source>
        <dbReference type="ARBA" id="ARBA00032441"/>
    </source>
</evidence>
<dbReference type="AlphaFoldDB" id="A0A839ZFB0"/>
<dbReference type="InterPro" id="IPR003442">
    <property type="entry name" value="T6A_TsaE"/>
</dbReference>
<dbReference type="Gene3D" id="3.40.50.300">
    <property type="entry name" value="P-loop containing nucleotide triphosphate hydrolases"/>
    <property type="match status" value="1"/>
</dbReference>
<dbReference type="Gene3D" id="3.30.200.20">
    <property type="entry name" value="Phosphorylase Kinase, domain 1"/>
    <property type="match status" value="1"/>
</dbReference>
<evidence type="ECO:0000256" key="11">
    <source>
        <dbReference type="SAM" id="MobiDB-lite"/>
    </source>
</evidence>